<comment type="caution">
    <text evidence="1">The sequence shown here is derived from an EMBL/GenBank/DDBJ whole genome shotgun (WGS) entry which is preliminary data.</text>
</comment>
<keyword evidence="2" id="KW-1185">Reference proteome</keyword>
<gene>
    <name evidence="1" type="ORF">L3X38_037601</name>
</gene>
<dbReference type="Proteomes" id="UP001054821">
    <property type="component" value="Chromosome 7"/>
</dbReference>
<protein>
    <submittedName>
        <fullName evidence="1">Uncharacterized protein</fullName>
    </submittedName>
</protein>
<evidence type="ECO:0000313" key="2">
    <source>
        <dbReference type="Proteomes" id="UP001054821"/>
    </source>
</evidence>
<proteinExistence type="predicted"/>
<evidence type="ECO:0000313" key="1">
    <source>
        <dbReference type="EMBL" id="KAI5317894.1"/>
    </source>
</evidence>
<reference evidence="1 2" key="1">
    <citation type="journal article" date="2022" name="G3 (Bethesda)">
        <title>Whole-genome sequence and methylome profiling of the almond [Prunus dulcis (Mill.) D.A. Webb] cultivar 'Nonpareil'.</title>
        <authorList>
            <person name="D'Amico-Willman K.M."/>
            <person name="Ouma W.Z."/>
            <person name="Meulia T."/>
            <person name="Sideli G.M."/>
            <person name="Gradziel T.M."/>
            <person name="Fresnedo-Ramirez J."/>
        </authorList>
    </citation>
    <scope>NUCLEOTIDE SEQUENCE [LARGE SCALE GENOMIC DNA]</scope>
    <source>
        <strain evidence="1">Clone GOH B32 T37-40</strain>
    </source>
</reference>
<accession>A0AAD4V3Q0</accession>
<dbReference type="EMBL" id="JAJFAZ020000007">
    <property type="protein sequence ID" value="KAI5317894.1"/>
    <property type="molecule type" value="Genomic_DNA"/>
</dbReference>
<dbReference type="AlphaFoldDB" id="A0AAD4V3Q0"/>
<name>A0AAD4V3Q0_PRUDU</name>
<organism evidence="1 2">
    <name type="scientific">Prunus dulcis</name>
    <name type="common">Almond</name>
    <name type="synonym">Amygdalus dulcis</name>
    <dbReference type="NCBI Taxonomy" id="3755"/>
    <lineage>
        <taxon>Eukaryota</taxon>
        <taxon>Viridiplantae</taxon>
        <taxon>Streptophyta</taxon>
        <taxon>Embryophyta</taxon>
        <taxon>Tracheophyta</taxon>
        <taxon>Spermatophyta</taxon>
        <taxon>Magnoliopsida</taxon>
        <taxon>eudicotyledons</taxon>
        <taxon>Gunneridae</taxon>
        <taxon>Pentapetalae</taxon>
        <taxon>rosids</taxon>
        <taxon>fabids</taxon>
        <taxon>Rosales</taxon>
        <taxon>Rosaceae</taxon>
        <taxon>Amygdaloideae</taxon>
        <taxon>Amygdaleae</taxon>
        <taxon>Prunus</taxon>
    </lineage>
</organism>
<sequence>MISAKPWLSTKMISAETQLLVEDVTKVTGGPLFRPNHATSLEIQQLIRAMEMSNNLNHQRMQEATQTIPQTMATRSTSDWIDC</sequence>